<dbReference type="GO" id="GO:0005737">
    <property type="term" value="C:cytoplasm"/>
    <property type="evidence" value="ECO:0007669"/>
    <property type="project" value="TreeGrafter"/>
</dbReference>
<evidence type="ECO:0000259" key="2">
    <source>
        <dbReference type="SMART" id="SM00460"/>
    </source>
</evidence>
<dbReference type="InterPro" id="IPR002931">
    <property type="entry name" value="Transglutaminase-like"/>
</dbReference>
<gene>
    <name evidence="3" type="ORF">SAMN05421659_103211</name>
</gene>
<sequence length="359" mass="40356">MPIGKKIIFLLAMTAMSFTLVGCTLSSLVKESGTDTTDNSGISSIAYNKVNTQDEIFAVLLDTMQSNQKKSYFFVTNEDMINADSWLAKLNGIEQIHCDYRRIKDGYNVVVTLSYWDNYSIVNAYKTGSTKLLTPKQLELYNKYCEILSQYTSKSASAWDNELAIHDYLVSNVKYELGDDAIYNAYDTLINGTAVCNGYAECFKTFMDMLGIECVAISGSASGELHIWNLVNLEDAWYQVDVTWDDPINGNDHIEHAYFNITDSDMAKDHTWVASNYPAAIGAKHSYPNIKGLSSFSNENDITSFLTASLKNNLDIVEFVTSNTIDLKSIISKCGINVTYSYNISDYANFILYKLEFKY</sequence>
<dbReference type="AlphaFoldDB" id="A0A1I0NM69"/>
<dbReference type="STRING" id="99656.SAMN05421659_103211"/>
<dbReference type="RefSeq" id="WP_092451382.1">
    <property type="nucleotide sequence ID" value="NZ_FOJI01000003.1"/>
</dbReference>
<protein>
    <submittedName>
        <fullName evidence="3">Transglutaminase-like superfamily protein</fullName>
    </submittedName>
</protein>
<dbReference type="Gene3D" id="3.10.620.30">
    <property type="match status" value="1"/>
</dbReference>
<dbReference type="InterPro" id="IPR038765">
    <property type="entry name" value="Papain-like_cys_pep_sf"/>
</dbReference>
<feature type="domain" description="Transglutaminase-like" evidence="2">
    <location>
        <begin position="188"/>
        <end position="244"/>
    </location>
</feature>
<dbReference type="Proteomes" id="UP000199701">
    <property type="component" value="Unassembled WGS sequence"/>
</dbReference>
<dbReference type="EMBL" id="FOJI01000003">
    <property type="protein sequence ID" value="SEW02338.1"/>
    <property type="molecule type" value="Genomic_DNA"/>
</dbReference>
<organism evidence="3 4">
    <name type="scientific">[Clostridium] fimetarium</name>
    <dbReference type="NCBI Taxonomy" id="99656"/>
    <lineage>
        <taxon>Bacteria</taxon>
        <taxon>Bacillati</taxon>
        <taxon>Bacillota</taxon>
        <taxon>Clostridia</taxon>
        <taxon>Lachnospirales</taxon>
        <taxon>Lachnospiraceae</taxon>
    </lineage>
</organism>
<dbReference type="PROSITE" id="PS51257">
    <property type="entry name" value="PROKAR_LIPOPROTEIN"/>
    <property type="match status" value="1"/>
</dbReference>
<evidence type="ECO:0000313" key="4">
    <source>
        <dbReference type="Proteomes" id="UP000199701"/>
    </source>
</evidence>
<dbReference type="PANTHER" id="PTHR46333">
    <property type="entry name" value="CYTOKINESIS PROTEIN 3"/>
    <property type="match status" value="1"/>
</dbReference>
<name>A0A1I0NM69_9FIRM</name>
<dbReference type="OrthoDB" id="9788327at2"/>
<keyword evidence="4" id="KW-1185">Reference proteome</keyword>
<evidence type="ECO:0000256" key="1">
    <source>
        <dbReference type="SAM" id="SignalP"/>
    </source>
</evidence>
<accession>A0A1I0NM69</accession>
<reference evidence="3 4" key="1">
    <citation type="submission" date="2016-10" db="EMBL/GenBank/DDBJ databases">
        <authorList>
            <person name="de Groot N.N."/>
        </authorList>
    </citation>
    <scope>NUCLEOTIDE SEQUENCE [LARGE SCALE GENOMIC DNA]</scope>
    <source>
        <strain evidence="3 4">DSM 9179</strain>
    </source>
</reference>
<dbReference type="PANTHER" id="PTHR46333:SF2">
    <property type="entry name" value="CYTOKINESIS PROTEIN 3"/>
    <property type="match status" value="1"/>
</dbReference>
<proteinExistence type="predicted"/>
<dbReference type="SUPFAM" id="SSF54001">
    <property type="entry name" value="Cysteine proteinases"/>
    <property type="match status" value="1"/>
</dbReference>
<feature type="signal peptide" evidence="1">
    <location>
        <begin position="1"/>
        <end position="21"/>
    </location>
</feature>
<evidence type="ECO:0000313" key="3">
    <source>
        <dbReference type="EMBL" id="SEW02338.1"/>
    </source>
</evidence>
<keyword evidence="1" id="KW-0732">Signal</keyword>
<dbReference type="SMART" id="SM00460">
    <property type="entry name" value="TGc"/>
    <property type="match status" value="1"/>
</dbReference>
<feature type="chain" id="PRO_5039252564" evidence="1">
    <location>
        <begin position="22"/>
        <end position="359"/>
    </location>
</feature>
<dbReference type="InterPro" id="IPR052557">
    <property type="entry name" value="CAP/Cytokinesis_protein"/>
</dbReference>
<dbReference type="Pfam" id="PF01841">
    <property type="entry name" value="Transglut_core"/>
    <property type="match status" value="1"/>
</dbReference>